<sequence>MTVVPAGDRTALLICDLCGAEDISAQAAPAGDLVWPLVSELGWSGSAFPTGPHRCPRCSTGEIPPAEPPARPRTYGASYTMRELDGVALVTPLTDLDSTLADHLRDDLMQTAAAHPRVVIDLHAVGFIDSAGLGLLVRARQEARQHDSVLDLAAPSRFVRTVLHTMRLDGAFRIFPDQQAALNE</sequence>
<proteinExistence type="predicted"/>
<dbReference type="PROSITE" id="PS50801">
    <property type="entry name" value="STAS"/>
    <property type="match status" value="1"/>
</dbReference>
<reference evidence="2 3" key="1">
    <citation type="submission" date="2017-09" db="EMBL/GenBank/DDBJ databases">
        <authorList>
            <person name="Ehlers B."/>
            <person name="Leendertz F.H."/>
        </authorList>
    </citation>
    <scope>NUCLEOTIDE SEQUENCE [LARGE SCALE GENOMIC DNA]</scope>
    <source>
        <strain evidence="2 3">CGMCC 4.6857</strain>
    </source>
</reference>
<dbReference type="RefSeq" id="WP_097319123.1">
    <property type="nucleotide sequence ID" value="NZ_OBDY01000002.1"/>
</dbReference>
<keyword evidence="3" id="KW-1185">Reference proteome</keyword>
<dbReference type="OrthoDB" id="5456061at2"/>
<dbReference type="AlphaFoldDB" id="A0A285GQ43"/>
<name>A0A285GQ43_9ACTN</name>
<dbReference type="SUPFAM" id="SSF52091">
    <property type="entry name" value="SpoIIaa-like"/>
    <property type="match status" value="1"/>
</dbReference>
<evidence type="ECO:0000313" key="2">
    <source>
        <dbReference type="EMBL" id="SNY25657.1"/>
    </source>
</evidence>
<dbReference type="Pfam" id="PF01740">
    <property type="entry name" value="STAS"/>
    <property type="match status" value="1"/>
</dbReference>
<dbReference type="EMBL" id="OBDY01000002">
    <property type="protein sequence ID" value="SNY25657.1"/>
    <property type="molecule type" value="Genomic_DNA"/>
</dbReference>
<accession>A0A285GQ43</accession>
<gene>
    <name evidence="2" type="ORF">SAMN05421748_102383</name>
</gene>
<dbReference type="InterPro" id="IPR036513">
    <property type="entry name" value="STAS_dom_sf"/>
</dbReference>
<dbReference type="Gene3D" id="3.30.750.24">
    <property type="entry name" value="STAS domain"/>
    <property type="match status" value="1"/>
</dbReference>
<dbReference type="InterPro" id="IPR002645">
    <property type="entry name" value="STAS_dom"/>
</dbReference>
<dbReference type="GO" id="GO:0043856">
    <property type="term" value="F:anti-sigma factor antagonist activity"/>
    <property type="evidence" value="ECO:0007669"/>
    <property type="project" value="TreeGrafter"/>
</dbReference>
<dbReference type="PANTHER" id="PTHR33495">
    <property type="entry name" value="ANTI-SIGMA FACTOR ANTAGONIST TM_1081-RELATED-RELATED"/>
    <property type="match status" value="1"/>
</dbReference>
<protein>
    <submittedName>
        <fullName evidence="2">Anti-anti-sigma factor</fullName>
    </submittedName>
</protein>
<evidence type="ECO:0000313" key="3">
    <source>
        <dbReference type="Proteomes" id="UP000219612"/>
    </source>
</evidence>
<organism evidence="2 3">
    <name type="scientific">Paractinoplanes atraurantiacus</name>
    <dbReference type="NCBI Taxonomy" id="1036182"/>
    <lineage>
        <taxon>Bacteria</taxon>
        <taxon>Bacillati</taxon>
        <taxon>Actinomycetota</taxon>
        <taxon>Actinomycetes</taxon>
        <taxon>Micromonosporales</taxon>
        <taxon>Micromonosporaceae</taxon>
        <taxon>Paractinoplanes</taxon>
    </lineage>
</organism>
<feature type="domain" description="STAS" evidence="1">
    <location>
        <begin position="77"/>
        <end position="184"/>
    </location>
</feature>
<evidence type="ECO:0000259" key="1">
    <source>
        <dbReference type="PROSITE" id="PS50801"/>
    </source>
</evidence>
<dbReference type="PANTHER" id="PTHR33495:SF2">
    <property type="entry name" value="ANTI-SIGMA FACTOR ANTAGONIST TM_1081-RELATED"/>
    <property type="match status" value="1"/>
</dbReference>
<dbReference type="CDD" id="cd07043">
    <property type="entry name" value="STAS_anti-anti-sigma_factors"/>
    <property type="match status" value="1"/>
</dbReference>
<dbReference type="Proteomes" id="UP000219612">
    <property type="component" value="Unassembled WGS sequence"/>
</dbReference>